<dbReference type="GO" id="GO:0006285">
    <property type="term" value="P:base-excision repair, AP site formation"/>
    <property type="evidence" value="ECO:0007669"/>
    <property type="project" value="UniProtKB-UniRule"/>
</dbReference>
<evidence type="ECO:0000256" key="5">
    <source>
        <dbReference type="ARBA" id="ARBA00022801"/>
    </source>
</evidence>
<dbReference type="PANTHER" id="PTHR43286">
    <property type="entry name" value="ENDONUCLEASE III-LIKE PROTEIN 1"/>
    <property type="match status" value="1"/>
</dbReference>
<dbReference type="PROSITE" id="PS50800">
    <property type="entry name" value="SAP"/>
    <property type="match status" value="1"/>
</dbReference>
<sequence length="435" mass="48685">MPPSTTSLKSLTSDDQVSWNGMTVSELKSELKGRSLPVSGAKKDLIQRLEDHTSSSMKISQPISSRTSKYFTKASIENSAQQNEPSLETKMSPAVTPDRNTTSMDTPTKRTSPRKRKRAEVTTSVNSDELEISTPSSKNASSPSVTPEQSKSSMNTTPVKRKSPTSTSPRKRPKIEPGSLAPPKNWEKIYKLVEELRSDRSAPVDTEGGEALPEKHLGPEVFRFQVLTALMLSSQTKDAIVGETMRALQKHGLTVENIHNTDPTTLNRIIGKVGFHNNKTKYMKQAAEIIISQYNGDIPPTAEEMMKLPGVGPKMAYIVEHIAFGSTTGIGVDTHMHRMFNDLKWVNSTTPEQTREQLEGWLPKDRWGKVNWLWVGFGQEVQQQKEKMLRKILGCSSPREGLLLVKRLRLDITKEASRFGLEEEVKRVMKEKEDD</sequence>
<keyword evidence="8 11" id="KW-0234">DNA repair</keyword>
<dbReference type="Pfam" id="PF02037">
    <property type="entry name" value="SAP"/>
    <property type="match status" value="1"/>
</dbReference>
<dbReference type="InterPro" id="IPR000445">
    <property type="entry name" value="HhH_motif"/>
</dbReference>
<dbReference type="Gene3D" id="1.10.720.30">
    <property type="entry name" value="SAP domain"/>
    <property type="match status" value="1"/>
</dbReference>
<dbReference type="GO" id="GO:0003677">
    <property type="term" value="F:DNA binding"/>
    <property type="evidence" value="ECO:0007669"/>
    <property type="project" value="UniProtKB-UniRule"/>
</dbReference>
<keyword evidence="5 11" id="KW-0378">Hydrolase</keyword>
<dbReference type="GO" id="GO:0046872">
    <property type="term" value="F:metal ion binding"/>
    <property type="evidence" value="ECO:0007669"/>
    <property type="project" value="UniProtKB-KW"/>
</dbReference>
<comment type="catalytic activity">
    <reaction evidence="11">
        <text>2'-deoxyribonucleotide-(2'-deoxyribose 5'-phosphate)-2'-deoxyribonucleotide-DNA = a 3'-end 2'-deoxyribonucleotide-(2,3-dehydro-2,3-deoxyribose 5'-phosphate)-DNA + a 5'-end 5'-phospho-2'-deoxyribonucleoside-DNA + H(+)</text>
        <dbReference type="Rhea" id="RHEA:66592"/>
        <dbReference type="Rhea" id="RHEA-COMP:13180"/>
        <dbReference type="Rhea" id="RHEA-COMP:16897"/>
        <dbReference type="Rhea" id="RHEA-COMP:17067"/>
        <dbReference type="ChEBI" id="CHEBI:15378"/>
        <dbReference type="ChEBI" id="CHEBI:136412"/>
        <dbReference type="ChEBI" id="CHEBI:157695"/>
        <dbReference type="ChEBI" id="CHEBI:167181"/>
        <dbReference type="EC" id="4.2.99.18"/>
    </reaction>
</comment>
<dbReference type="HAMAP" id="MF_03183">
    <property type="entry name" value="Endonuclease_III_Nth"/>
    <property type="match status" value="1"/>
</dbReference>
<dbReference type="GO" id="GO:0000703">
    <property type="term" value="F:oxidized pyrimidine nucleobase lesion DNA N-glycosylase activity"/>
    <property type="evidence" value="ECO:0007669"/>
    <property type="project" value="UniProtKB-UniRule"/>
</dbReference>
<comment type="caution">
    <text evidence="11">Lacks conserved residue(s) required for the propagation of feature annotation.</text>
</comment>
<keyword evidence="4 11" id="KW-0227">DNA damage</keyword>
<dbReference type="CDD" id="cd00056">
    <property type="entry name" value="ENDO3c"/>
    <property type="match status" value="1"/>
</dbReference>
<keyword evidence="11" id="KW-0539">Nucleus</keyword>
<dbReference type="Pfam" id="PF00730">
    <property type="entry name" value="HhH-GPD"/>
    <property type="match status" value="1"/>
</dbReference>
<dbReference type="PANTHER" id="PTHR43286:SF1">
    <property type="entry name" value="ENDONUCLEASE III-LIKE PROTEIN 1"/>
    <property type="match status" value="1"/>
</dbReference>
<comment type="caution">
    <text evidence="14">The sequence shown here is derived from an EMBL/GenBank/DDBJ whole genome shotgun (WGS) entry which is preliminary data.</text>
</comment>
<dbReference type="InterPro" id="IPR011257">
    <property type="entry name" value="DNA_glycosylase"/>
</dbReference>
<evidence type="ECO:0000256" key="2">
    <source>
        <dbReference type="ARBA" id="ARBA00022485"/>
    </source>
</evidence>
<feature type="compositionally biased region" description="Basic residues" evidence="12">
    <location>
        <begin position="159"/>
        <end position="173"/>
    </location>
</feature>
<reference evidence="14 15" key="1">
    <citation type="submission" date="2024-10" db="EMBL/GenBank/DDBJ databases">
        <title>Updated reference genomes for cyclostephanoid diatoms.</title>
        <authorList>
            <person name="Roberts W.R."/>
            <person name="Alverson A.J."/>
        </authorList>
    </citation>
    <scope>NUCLEOTIDE SEQUENCE [LARGE SCALE GENOMIC DNA]</scope>
    <source>
        <strain evidence="14 15">AJA232-27</strain>
    </source>
</reference>
<organism evidence="14 15">
    <name type="scientific">Discostella pseudostelligera</name>
    <dbReference type="NCBI Taxonomy" id="259834"/>
    <lineage>
        <taxon>Eukaryota</taxon>
        <taxon>Sar</taxon>
        <taxon>Stramenopiles</taxon>
        <taxon>Ochrophyta</taxon>
        <taxon>Bacillariophyta</taxon>
        <taxon>Coscinodiscophyceae</taxon>
        <taxon>Thalassiosirophycidae</taxon>
        <taxon>Stephanodiscales</taxon>
        <taxon>Stephanodiscaceae</taxon>
        <taxon>Discostella</taxon>
    </lineage>
</organism>
<dbReference type="GO" id="GO:0005739">
    <property type="term" value="C:mitochondrion"/>
    <property type="evidence" value="ECO:0007669"/>
    <property type="project" value="UniProtKB-SubCell"/>
</dbReference>
<evidence type="ECO:0000256" key="10">
    <source>
        <dbReference type="ARBA" id="ARBA00023295"/>
    </source>
</evidence>
<feature type="compositionally biased region" description="Polar residues" evidence="12">
    <location>
        <begin position="148"/>
        <end position="158"/>
    </location>
</feature>
<dbReference type="GO" id="GO:0005634">
    <property type="term" value="C:nucleus"/>
    <property type="evidence" value="ECO:0007669"/>
    <property type="project" value="UniProtKB-SubCell"/>
</dbReference>
<comment type="similarity">
    <text evidence="1 11">Belongs to the Nth/MutY family.</text>
</comment>
<dbReference type="InterPro" id="IPR036361">
    <property type="entry name" value="SAP_dom_sf"/>
</dbReference>
<dbReference type="Gene3D" id="1.10.1670.10">
    <property type="entry name" value="Helix-hairpin-Helix base-excision DNA repair enzymes (C-terminal)"/>
    <property type="match status" value="1"/>
</dbReference>
<proteinExistence type="inferred from homology"/>
<evidence type="ECO:0000313" key="15">
    <source>
        <dbReference type="Proteomes" id="UP001530293"/>
    </source>
</evidence>
<keyword evidence="9 11" id="KW-0456">Lyase</keyword>
<evidence type="ECO:0000256" key="8">
    <source>
        <dbReference type="ARBA" id="ARBA00023204"/>
    </source>
</evidence>
<feature type="region of interest" description="Disordered" evidence="12">
    <location>
        <begin position="48"/>
        <end position="183"/>
    </location>
</feature>
<keyword evidence="7" id="KW-0411">Iron-sulfur</keyword>
<evidence type="ECO:0000256" key="12">
    <source>
        <dbReference type="SAM" id="MobiDB-lite"/>
    </source>
</evidence>
<feature type="compositionally biased region" description="Polar residues" evidence="12">
    <location>
        <begin position="66"/>
        <end position="86"/>
    </location>
</feature>
<keyword evidence="10 11" id="KW-0326">Glycosidase</keyword>
<evidence type="ECO:0000256" key="6">
    <source>
        <dbReference type="ARBA" id="ARBA00023004"/>
    </source>
</evidence>
<evidence type="ECO:0000256" key="11">
    <source>
        <dbReference type="HAMAP-Rule" id="MF_03183"/>
    </source>
</evidence>
<feature type="compositionally biased region" description="Low complexity" evidence="12">
    <location>
        <begin position="54"/>
        <end position="65"/>
    </location>
</feature>
<dbReference type="GO" id="GO:0140078">
    <property type="term" value="F:class I DNA-(apurinic or apyrimidinic site) endonuclease activity"/>
    <property type="evidence" value="ECO:0007669"/>
    <property type="project" value="UniProtKB-EC"/>
</dbReference>
<dbReference type="SUPFAM" id="SSF48150">
    <property type="entry name" value="DNA-glycosylase"/>
    <property type="match status" value="1"/>
</dbReference>
<comment type="function">
    <text evidence="11">Bifunctional DNA N-glycosylase with associated apurinic/apyrimidinic (AP) lyase function that catalyzes the first step in base excision repair (BER), the primary repair pathway for the repair of oxidative DNA damage. The DNA N-glycosylase activity releases the damaged DNA base from DNA by cleaving the N-glycosidic bond, leaving an AP site. The AP lyase activity cleaves the phosphodiester bond 3' to the AP site by a beta-elimination. Primarily recognizes and repairs oxidative base damage of pyrimidines.</text>
</comment>
<dbReference type="Gene3D" id="1.10.340.30">
    <property type="entry name" value="Hypothetical protein, domain 2"/>
    <property type="match status" value="1"/>
</dbReference>
<dbReference type="Pfam" id="PF00633">
    <property type="entry name" value="HHH"/>
    <property type="match status" value="1"/>
</dbReference>
<dbReference type="InterPro" id="IPR003265">
    <property type="entry name" value="HhH-GPD_domain"/>
</dbReference>
<keyword evidence="11" id="KW-0496">Mitochondrion</keyword>
<dbReference type="InterPro" id="IPR023170">
    <property type="entry name" value="HhH_base_excis_C"/>
</dbReference>
<evidence type="ECO:0000256" key="3">
    <source>
        <dbReference type="ARBA" id="ARBA00022723"/>
    </source>
</evidence>
<evidence type="ECO:0000256" key="9">
    <source>
        <dbReference type="ARBA" id="ARBA00023239"/>
    </source>
</evidence>
<dbReference type="EMBL" id="JALLBG020000110">
    <property type="protein sequence ID" value="KAL3763917.1"/>
    <property type="molecule type" value="Genomic_DNA"/>
</dbReference>
<evidence type="ECO:0000256" key="1">
    <source>
        <dbReference type="ARBA" id="ARBA00008343"/>
    </source>
</evidence>
<gene>
    <name evidence="11" type="primary">NTH1</name>
    <name evidence="14" type="ORF">ACHAWU_003383</name>
</gene>
<protein>
    <recommendedName>
        <fullName evidence="11">Endonuclease III homolog</fullName>
        <ecNumber evidence="11">3.2.2.-</ecNumber>
        <ecNumber evidence="11">4.2.99.18</ecNumber>
    </recommendedName>
    <alternativeName>
        <fullName evidence="11">Bifunctional DNA N-glycosylase/DNA-(apurinic or apyrimidinic site) lyase</fullName>
        <shortName evidence="11">DNA glycosylase/AP lyase</shortName>
    </alternativeName>
</protein>
<comment type="subcellular location">
    <subcellularLocation>
        <location evidence="11">Nucleus</location>
    </subcellularLocation>
    <subcellularLocation>
        <location evidence="11">Mitochondrion</location>
    </subcellularLocation>
</comment>
<evidence type="ECO:0000259" key="13">
    <source>
        <dbReference type="PROSITE" id="PS50800"/>
    </source>
</evidence>
<dbReference type="AlphaFoldDB" id="A0ABD3MJW9"/>
<dbReference type="SUPFAM" id="SSF68906">
    <property type="entry name" value="SAP domain"/>
    <property type="match status" value="1"/>
</dbReference>
<keyword evidence="15" id="KW-1185">Reference proteome</keyword>
<keyword evidence="2" id="KW-0004">4Fe-4S</keyword>
<accession>A0ABD3MJW9</accession>
<evidence type="ECO:0000256" key="7">
    <source>
        <dbReference type="ARBA" id="ARBA00023014"/>
    </source>
</evidence>
<dbReference type="EC" id="3.2.2.-" evidence="11"/>
<dbReference type="SMART" id="SM00478">
    <property type="entry name" value="ENDO3c"/>
    <property type="match status" value="1"/>
</dbReference>
<dbReference type="SMART" id="SM00513">
    <property type="entry name" value="SAP"/>
    <property type="match status" value="1"/>
</dbReference>
<keyword evidence="6" id="KW-0408">Iron</keyword>
<dbReference type="GO" id="GO:0051539">
    <property type="term" value="F:4 iron, 4 sulfur cluster binding"/>
    <property type="evidence" value="ECO:0007669"/>
    <property type="project" value="UniProtKB-KW"/>
</dbReference>
<feature type="domain" description="SAP" evidence="13">
    <location>
        <begin position="19"/>
        <end position="53"/>
    </location>
</feature>
<dbReference type="FunFam" id="1.10.340.30:FF:000005">
    <property type="entry name" value="Endonuclease III-like protein 1"/>
    <property type="match status" value="1"/>
</dbReference>
<keyword evidence="3" id="KW-0479">Metal-binding</keyword>
<dbReference type="InterPro" id="IPR030841">
    <property type="entry name" value="NTH1"/>
</dbReference>
<evidence type="ECO:0000256" key="4">
    <source>
        <dbReference type="ARBA" id="ARBA00022763"/>
    </source>
</evidence>
<evidence type="ECO:0000313" key="14">
    <source>
        <dbReference type="EMBL" id="KAL3763917.1"/>
    </source>
</evidence>
<dbReference type="Proteomes" id="UP001530293">
    <property type="component" value="Unassembled WGS sequence"/>
</dbReference>
<feature type="compositionally biased region" description="Low complexity" evidence="12">
    <location>
        <begin position="133"/>
        <end position="147"/>
    </location>
</feature>
<name>A0ABD3MJW9_9STRA</name>
<dbReference type="EC" id="4.2.99.18" evidence="11"/>
<dbReference type="InterPro" id="IPR003034">
    <property type="entry name" value="SAP_dom"/>
</dbReference>